<dbReference type="Pfam" id="PF02739">
    <property type="entry name" value="5_3_exonuc_N"/>
    <property type="match status" value="1"/>
</dbReference>
<dbReference type="GO" id="GO:0008409">
    <property type="term" value="F:5'-3' exonuclease activity"/>
    <property type="evidence" value="ECO:0007669"/>
    <property type="project" value="InterPro"/>
</dbReference>
<keyword evidence="6" id="KW-1185">Reference proteome</keyword>
<dbReference type="InterPro" id="IPR020046">
    <property type="entry name" value="5-3_exonucl_a-hlix_arch_N"/>
</dbReference>
<sequence length="310" mass="35470">MLLLIDGNNIGYRAFHTPQGQLETKDGKPTGVMQGVLKSIKLYLERFPETTKCLVCFDGGKAEWRKQLYPEYKANRSYGDDPEEKAKFDGLFAQLNELNTMLPKINIRSIKLDGHEADDLIYAFCELTQDNVMIVSSDKDMLQLINEHVSVYTPYKDRVIGISDFYDETGVTREAYLGYRALVGDTSDNIIGIHGIGEKKAKALMDKYGHIDHILGATGDVKKALMKSKVNARIFEPDNLKRLGINNKIMNLKFFDYTEIRHQLEKTLNDPIEFDSSYFKNWLMRNQFAAILAEYLSFSMVFLALEEDDE</sequence>
<protein>
    <submittedName>
        <fullName evidence="5">Putative dna polymerase</fullName>
    </submittedName>
</protein>
<evidence type="ECO:0000256" key="1">
    <source>
        <dbReference type="ARBA" id="ARBA00022722"/>
    </source>
</evidence>
<dbReference type="PANTHER" id="PTHR42646:SF2">
    <property type="entry name" value="5'-3' EXONUCLEASE FAMILY PROTEIN"/>
    <property type="match status" value="1"/>
</dbReference>
<accession>A0A068EMT4</accession>
<dbReference type="InterPro" id="IPR020045">
    <property type="entry name" value="DNA_polI_H3TH"/>
</dbReference>
<evidence type="ECO:0000259" key="4">
    <source>
        <dbReference type="SMART" id="SM00475"/>
    </source>
</evidence>
<dbReference type="InterPro" id="IPR029060">
    <property type="entry name" value="PIN-like_dom_sf"/>
</dbReference>
<organism evidence="5 6">
    <name type="scientific">Bacillus phage CP-51</name>
    <dbReference type="NCBI Taxonomy" id="1391188"/>
    <lineage>
        <taxon>Viruses</taxon>
        <taxon>Duplodnaviria</taxon>
        <taxon>Heunggongvirae</taxon>
        <taxon>Uroviricota</taxon>
        <taxon>Caudoviricetes</taxon>
        <taxon>Herelleviridae</taxon>
        <taxon>Spounavirinae</taxon>
        <taxon>Siminovitchvirus</taxon>
        <taxon>Siminovitchvirus CP51</taxon>
    </lineage>
</organism>
<name>A0A068EMT4_9CAUD</name>
<dbReference type="Proteomes" id="UP000027382">
    <property type="component" value="Segment"/>
</dbReference>
<dbReference type="SUPFAM" id="SSF47807">
    <property type="entry name" value="5' to 3' exonuclease, C-terminal subdomain"/>
    <property type="match status" value="1"/>
</dbReference>
<dbReference type="CDD" id="cd09898">
    <property type="entry name" value="H3TH_53EXO"/>
    <property type="match status" value="1"/>
</dbReference>
<dbReference type="PANTHER" id="PTHR42646">
    <property type="entry name" value="FLAP ENDONUCLEASE XNI"/>
    <property type="match status" value="1"/>
</dbReference>
<dbReference type="Pfam" id="PF01367">
    <property type="entry name" value="5_3_exonuc"/>
    <property type="match status" value="1"/>
</dbReference>
<dbReference type="SUPFAM" id="SSF88723">
    <property type="entry name" value="PIN domain-like"/>
    <property type="match status" value="1"/>
</dbReference>
<keyword evidence="3" id="KW-0238">DNA-binding</keyword>
<dbReference type="InterPro" id="IPR036279">
    <property type="entry name" value="5-3_exonuclease_C_sf"/>
</dbReference>
<dbReference type="GO" id="GO:0033567">
    <property type="term" value="P:DNA replication, Okazaki fragment processing"/>
    <property type="evidence" value="ECO:0007669"/>
    <property type="project" value="InterPro"/>
</dbReference>
<dbReference type="Gene3D" id="3.40.50.1010">
    <property type="entry name" value="5'-nuclease"/>
    <property type="match status" value="1"/>
</dbReference>
<evidence type="ECO:0000313" key="6">
    <source>
        <dbReference type="Proteomes" id="UP000027382"/>
    </source>
</evidence>
<dbReference type="GO" id="GO:0017108">
    <property type="term" value="F:5'-flap endonuclease activity"/>
    <property type="evidence" value="ECO:0007669"/>
    <property type="project" value="InterPro"/>
</dbReference>
<dbReference type="KEGG" id="vg:22277043"/>
<feature type="domain" description="5'-3' exonuclease" evidence="4">
    <location>
        <begin position="2"/>
        <end position="263"/>
    </location>
</feature>
<dbReference type="InterPro" id="IPR008918">
    <property type="entry name" value="HhH2"/>
</dbReference>
<dbReference type="CDD" id="cd09859">
    <property type="entry name" value="PIN_53EXO"/>
    <property type="match status" value="1"/>
</dbReference>
<evidence type="ECO:0000256" key="3">
    <source>
        <dbReference type="ARBA" id="ARBA00023125"/>
    </source>
</evidence>
<dbReference type="Gene3D" id="1.10.150.20">
    <property type="entry name" value="5' to 3' exonuclease, C-terminal subdomain"/>
    <property type="match status" value="1"/>
</dbReference>
<evidence type="ECO:0000313" key="5">
    <source>
        <dbReference type="EMBL" id="AID50535.1"/>
    </source>
</evidence>
<evidence type="ECO:0000256" key="2">
    <source>
        <dbReference type="ARBA" id="ARBA00022801"/>
    </source>
</evidence>
<dbReference type="EMBL" id="KF554508">
    <property type="protein sequence ID" value="AID50535.1"/>
    <property type="molecule type" value="Genomic_DNA"/>
</dbReference>
<dbReference type="GeneID" id="22277043"/>
<keyword evidence="1" id="KW-0540">Nuclease</keyword>
<reference evidence="5" key="1">
    <citation type="journal article" date="2014" name="Virology">
        <title>The odd one out: Bacillus ACT bacteriophage CP-51 exhibits unusual properties compared to related Spounavirinae W.Ph. and Bastille.</title>
        <authorList>
            <person name="Klumpp J."/>
            <person name="Schmuki M."/>
            <person name="Sozhamannan S."/>
            <person name="Beyer W."/>
            <person name="Fouts D.E."/>
            <person name="Bernbach V."/>
            <person name="Calendar R."/>
            <person name="Loessner M.J."/>
        </authorList>
    </citation>
    <scope>NUCLEOTIDE SEQUENCE [LARGE SCALE GENOMIC DNA]</scope>
</reference>
<dbReference type="OrthoDB" id="10292at10239"/>
<dbReference type="SMART" id="SM00475">
    <property type="entry name" value="53EXOc"/>
    <property type="match status" value="1"/>
</dbReference>
<keyword evidence="2" id="KW-0378">Hydrolase</keyword>
<dbReference type="GO" id="GO:0003677">
    <property type="term" value="F:DNA binding"/>
    <property type="evidence" value="ECO:0007669"/>
    <property type="project" value="UniProtKB-KW"/>
</dbReference>
<dbReference type="RefSeq" id="YP_009099144.1">
    <property type="nucleotide sequence ID" value="NC_025423.1"/>
</dbReference>
<dbReference type="InterPro" id="IPR002421">
    <property type="entry name" value="5-3_exonuclease"/>
</dbReference>
<proteinExistence type="predicted"/>
<dbReference type="InterPro" id="IPR038969">
    <property type="entry name" value="FEN"/>
</dbReference>
<dbReference type="SMART" id="SM00279">
    <property type="entry name" value="HhH2"/>
    <property type="match status" value="1"/>
</dbReference>